<organism evidence="1 2">
    <name type="scientific">Pseudonocardia adelaidensis</name>
    <dbReference type="NCBI Taxonomy" id="648754"/>
    <lineage>
        <taxon>Bacteria</taxon>
        <taxon>Bacillati</taxon>
        <taxon>Actinomycetota</taxon>
        <taxon>Actinomycetes</taxon>
        <taxon>Pseudonocardiales</taxon>
        <taxon>Pseudonocardiaceae</taxon>
        <taxon>Pseudonocardia</taxon>
    </lineage>
</organism>
<sequence length="150" mass="15467">MRRSHHGVPVLGDSAGADTIRTGLDEITVLAGTAETGGALFAIRIRMAPGGGPPVMHRHDPGEVYIGGADDPDRRRFTAGAGDVVPLAGRTPHTIRNESTEDAIAFVVHAPGAPMEQFLRAVAALGPEPGMEEALAAAQRNGIALLGPIP</sequence>
<dbReference type="Proteomes" id="UP001500804">
    <property type="component" value="Unassembled WGS sequence"/>
</dbReference>
<gene>
    <name evidence="1" type="ORF">GCM10023320_18900</name>
</gene>
<reference evidence="2" key="1">
    <citation type="journal article" date="2019" name="Int. J. Syst. Evol. Microbiol.">
        <title>The Global Catalogue of Microorganisms (GCM) 10K type strain sequencing project: providing services to taxonomists for standard genome sequencing and annotation.</title>
        <authorList>
            <consortium name="The Broad Institute Genomics Platform"/>
            <consortium name="The Broad Institute Genome Sequencing Center for Infectious Disease"/>
            <person name="Wu L."/>
            <person name="Ma J."/>
        </authorList>
    </citation>
    <scope>NUCLEOTIDE SEQUENCE [LARGE SCALE GENOMIC DNA]</scope>
    <source>
        <strain evidence="2">JCM 18302</strain>
    </source>
</reference>
<dbReference type="Gene3D" id="2.60.120.10">
    <property type="entry name" value="Jelly Rolls"/>
    <property type="match status" value="1"/>
</dbReference>
<proteinExistence type="predicted"/>
<evidence type="ECO:0000313" key="1">
    <source>
        <dbReference type="EMBL" id="GAA5117097.1"/>
    </source>
</evidence>
<protein>
    <recommendedName>
        <fullName evidence="3">Quercetin dioxygenase-like cupin family protein</fullName>
    </recommendedName>
</protein>
<evidence type="ECO:0008006" key="3">
    <source>
        <dbReference type="Google" id="ProtNLM"/>
    </source>
</evidence>
<dbReference type="EMBL" id="BAABJO010000006">
    <property type="protein sequence ID" value="GAA5117097.1"/>
    <property type="molecule type" value="Genomic_DNA"/>
</dbReference>
<dbReference type="SUPFAM" id="SSF51182">
    <property type="entry name" value="RmlC-like cupins"/>
    <property type="match status" value="1"/>
</dbReference>
<comment type="caution">
    <text evidence="1">The sequence shown here is derived from an EMBL/GenBank/DDBJ whole genome shotgun (WGS) entry which is preliminary data.</text>
</comment>
<name>A0ABP9NKM6_9PSEU</name>
<accession>A0ABP9NKM6</accession>
<evidence type="ECO:0000313" key="2">
    <source>
        <dbReference type="Proteomes" id="UP001500804"/>
    </source>
</evidence>
<dbReference type="InterPro" id="IPR011051">
    <property type="entry name" value="RmlC_Cupin_sf"/>
</dbReference>
<keyword evidence="2" id="KW-1185">Reference proteome</keyword>
<dbReference type="InterPro" id="IPR014710">
    <property type="entry name" value="RmlC-like_jellyroll"/>
</dbReference>